<evidence type="ECO:0000313" key="2">
    <source>
        <dbReference type="EMBL" id="ETI31335.1"/>
    </source>
</evidence>
<comment type="caution">
    <text evidence="2">The sequence shown here is derived from an EMBL/GenBank/DDBJ whole genome shotgun (WGS) entry which is preliminary data.</text>
</comment>
<sequence length="205" mass="22351">MAIEALETASAAVLARCKSAATQTDKPRALEGVRVDMAARMGDLGDLPCDIEYLRGEVQAYRETTVCGLLLVQVPVVDNHWPLAAQCCWSHAGDLGGKWRVVCPKGQRHERHPQTPPDTGAGRQSTRSGGAETAGEKYAQASPNWRPHGTLTDAIKKNCRDPAILSKIVVGLARQCIVKNAKRAWLVFDTEVVLREEVKPPRHAL</sequence>
<reference evidence="2 3" key="1">
    <citation type="submission" date="2013-11" db="EMBL/GenBank/DDBJ databases">
        <title>The Genome Sequence of Phytophthora parasitica P1569.</title>
        <authorList>
            <consortium name="The Broad Institute Genomics Platform"/>
            <person name="Russ C."/>
            <person name="Tyler B."/>
            <person name="Panabieres F."/>
            <person name="Shan W."/>
            <person name="Tripathy S."/>
            <person name="Grunwald N."/>
            <person name="Machado M."/>
            <person name="Johnson C.S."/>
            <person name="Arredondo F."/>
            <person name="Hong C."/>
            <person name="Coffey M."/>
            <person name="Young S.K."/>
            <person name="Zeng Q."/>
            <person name="Gargeya S."/>
            <person name="Fitzgerald M."/>
            <person name="Abouelleil A."/>
            <person name="Alvarado L."/>
            <person name="Chapman S.B."/>
            <person name="Gainer-Dewar J."/>
            <person name="Goldberg J."/>
            <person name="Griggs A."/>
            <person name="Gujja S."/>
            <person name="Hansen M."/>
            <person name="Howarth C."/>
            <person name="Imamovic A."/>
            <person name="Ireland A."/>
            <person name="Larimer J."/>
            <person name="McCowan C."/>
            <person name="Murphy C."/>
            <person name="Pearson M."/>
            <person name="Poon T.W."/>
            <person name="Priest M."/>
            <person name="Roberts A."/>
            <person name="Saif S."/>
            <person name="Shea T."/>
            <person name="Sykes S."/>
            <person name="Wortman J."/>
            <person name="Nusbaum C."/>
            <person name="Birren B."/>
        </authorList>
    </citation>
    <scope>NUCLEOTIDE SEQUENCE [LARGE SCALE GENOMIC DNA]</scope>
    <source>
        <strain evidence="2 3">P1569</strain>
    </source>
</reference>
<protein>
    <submittedName>
        <fullName evidence="2">Uncharacterized protein</fullName>
    </submittedName>
</protein>
<gene>
    <name evidence="2" type="ORF">F443_21672</name>
</gene>
<accession>V9DWR4</accession>
<proteinExistence type="predicted"/>
<dbReference type="AlphaFoldDB" id="V9DWR4"/>
<dbReference type="Proteomes" id="UP000018721">
    <property type="component" value="Unassembled WGS sequence"/>
</dbReference>
<feature type="region of interest" description="Disordered" evidence="1">
    <location>
        <begin position="106"/>
        <end position="147"/>
    </location>
</feature>
<name>V9DWR4_PHYNI</name>
<dbReference type="EMBL" id="ANIZ01003790">
    <property type="protein sequence ID" value="ETI31335.1"/>
    <property type="molecule type" value="Genomic_DNA"/>
</dbReference>
<evidence type="ECO:0000256" key="1">
    <source>
        <dbReference type="SAM" id="MobiDB-lite"/>
    </source>
</evidence>
<dbReference type="HOGENOM" id="CLU_1339832_0_0_1"/>
<evidence type="ECO:0000313" key="3">
    <source>
        <dbReference type="Proteomes" id="UP000018721"/>
    </source>
</evidence>
<organism evidence="2 3">
    <name type="scientific">Phytophthora nicotianae P1569</name>
    <dbReference type="NCBI Taxonomy" id="1317065"/>
    <lineage>
        <taxon>Eukaryota</taxon>
        <taxon>Sar</taxon>
        <taxon>Stramenopiles</taxon>
        <taxon>Oomycota</taxon>
        <taxon>Peronosporomycetes</taxon>
        <taxon>Peronosporales</taxon>
        <taxon>Peronosporaceae</taxon>
        <taxon>Phytophthora</taxon>
    </lineage>
</organism>
<keyword evidence="3" id="KW-1185">Reference proteome</keyword>